<evidence type="ECO:0000313" key="1">
    <source>
        <dbReference type="Proteomes" id="UP000887577"/>
    </source>
</evidence>
<name>A0A914Z1Q0_9BILA</name>
<organism evidence="1 2">
    <name type="scientific">Panagrolaimus superbus</name>
    <dbReference type="NCBI Taxonomy" id="310955"/>
    <lineage>
        <taxon>Eukaryota</taxon>
        <taxon>Metazoa</taxon>
        <taxon>Ecdysozoa</taxon>
        <taxon>Nematoda</taxon>
        <taxon>Chromadorea</taxon>
        <taxon>Rhabditida</taxon>
        <taxon>Tylenchina</taxon>
        <taxon>Panagrolaimomorpha</taxon>
        <taxon>Panagrolaimoidea</taxon>
        <taxon>Panagrolaimidae</taxon>
        <taxon>Panagrolaimus</taxon>
    </lineage>
</organism>
<reference evidence="2" key="1">
    <citation type="submission" date="2022-11" db="UniProtKB">
        <authorList>
            <consortium name="WormBaseParasite"/>
        </authorList>
    </citation>
    <scope>IDENTIFICATION</scope>
</reference>
<accession>A0A914Z1Q0</accession>
<dbReference type="AlphaFoldDB" id="A0A914Z1Q0"/>
<keyword evidence="1" id="KW-1185">Reference proteome</keyword>
<sequence>MLFFAWSFIQSAVNYARRQRLIAILQKHLSAPFSYETGIICRRIPKITSFPGPSTSTSSSTFLIKAPSEPFLNYETSDTVILYRTEESEIVAVPKPDSLKIHEWTLFTTENIPRKSIFIPPNVPRVSFIAVIIPSPNFNNKTDGFTSTSTETLTEGLNDTDNDENGDNLLNIDAIETLDAINETDTGLLSSLLSLYANQIAFRRRKPNEILYETDLNNFFNIIFQWSESALYEFNGKGIVKEIHSVQLPNLTSERALLTLSPSNSTFSQISSNTLPATFSSSPYKQQQPYTLLEYLYFKDLFGEEFPTSWRTINVKNNYYFHNSVLKNGYSFYRSDSALNRAISPTASFYRKAVFPSSGECAITNLPTHLPPLPQPRSPSPSIPAYIRQLREHEKFDRRRTVSLNSSK</sequence>
<dbReference type="WBParaSite" id="PSU_v2.g6038.t1">
    <property type="protein sequence ID" value="PSU_v2.g6038.t1"/>
    <property type="gene ID" value="PSU_v2.g6038"/>
</dbReference>
<protein>
    <submittedName>
        <fullName evidence="2">Uncharacterized protein</fullName>
    </submittedName>
</protein>
<dbReference type="Proteomes" id="UP000887577">
    <property type="component" value="Unplaced"/>
</dbReference>
<evidence type="ECO:0000313" key="2">
    <source>
        <dbReference type="WBParaSite" id="PSU_v2.g6038.t1"/>
    </source>
</evidence>
<proteinExistence type="predicted"/>